<keyword evidence="4" id="KW-0808">Transferase</keyword>
<evidence type="ECO:0000313" key="14">
    <source>
        <dbReference type="EMBL" id="KAH0934329.1"/>
    </source>
</evidence>
<evidence type="ECO:0000256" key="6">
    <source>
        <dbReference type="ARBA" id="ARBA00022777"/>
    </source>
</evidence>
<feature type="binding site" evidence="10">
    <location>
        <position position="47"/>
    </location>
    <ligand>
        <name>ATP</name>
        <dbReference type="ChEBI" id="CHEBI:30616"/>
    </ligand>
</feature>
<feature type="compositionally biased region" description="Acidic residues" evidence="11">
    <location>
        <begin position="287"/>
        <end position="302"/>
    </location>
</feature>
<dbReference type="Gene3D" id="3.30.310.80">
    <property type="entry name" value="Kinase associated domain 1, KA1"/>
    <property type="match status" value="1"/>
</dbReference>
<evidence type="ECO:0000256" key="9">
    <source>
        <dbReference type="ARBA" id="ARBA00048679"/>
    </source>
</evidence>
<dbReference type="EC" id="2.7.11.1" evidence="2"/>
<keyword evidence="7 10" id="KW-0067">ATP-binding</keyword>
<dbReference type="InterPro" id="IPR004041">
    <property type="entry name" value="NAF_dom"/>
</dbReference>
<evidence type="ECO:0000256" key="5">
    <source>
        <dbReference type="ARBA" id="ARBA00022741"/>
    </source>
</evidence>
<dbReference type="Pfam" id="PF03822">
    <property type="entry name" value="NAF"/>
    <property type="match status" value="1"/>
</dbReference>
<dbReference type="InterPro" id="IPR017441">
    <property type="entry name" value="Protein_kinase_ATP_BS"/>
</dbReference>
<accession>A0ABQ8DYC4</accession>
<feature type="domain" description="Protein kinase" evidence="12">
    <location>
        <begin position="18"/>
        <end position="278"/>
    </location>
</feature>
<evidence type="ECO:0000256" key="2">
    <source>
        <dbReference type="ARBA" id="ARBA00012513"/>
    </source>
</evidence>
<dbReference type="InterPro" id="IPR018451">
    <property type="entry name" value="NAF/FISL_domain"/>
</dbReference>
<comment type="catalytic activity">
    <reaction evidence="8">
        <text>L-threonyl-[protein] + ATP = O-phospho-L-threonyl-[protein] + ADP + H(+)</text>
        <dbReference type="Rhea" id="RHEA:46608"/>
        <dbReference type="Rhea" id="RHEA-COMP:11060"/>
        <dbReference type="Rhea" id="RHEA-COMP:11605"/>
        <dbReference type="ChEBI" id="CHEBI:15378"/>
        <dbReference type="ChEBI" id="CHEBI:30013"/>
        <dbReference type="ChEBI" id="CHEBI:30616"/>
        <dbReference type="ChEBI" id="CHEBI:61977"/>
        <dbReference type="ChEBI" id="CHEBI:456216"/>
        <dbReference type="EC" id="2.7.11.1"/>
    </reaction>
</comment>
<evidence type="ECO:0000259" key="13">
    <source>
        <dbReference type="PROSITE" id="PS50816"/>
    </source>
</evidence>
<dbReference type="EMBL" id="JAGKQM010000003">
    <property type="protein sequence ID" value="KAH0934329.1"/>
    <property type="molecule type" value="Genomic_DNA"/>
</dbReference>
<evidence type="ECO:0000256" key="3">
    <source>
        <dbReference type="ARBA" id="ARBA00022527"/>
    </source>
</evidence>
<dbReference type="Gene3D" id="1.10.510.10">
    <property type="entry name" value="Transferase(Phosphotransferase) domain 1"/>
    <property type="match status" value="1"/>
</dbReference>
<dbReference type="PROSITE" id="PS50816">
    <property type="entry name" value="NAF"/>
    <property type="match status" value="1"/>
</dbReference>
<feature type="domain" description="NAF" evidence="13">
    <location>
        <begin position="317"/>
        <end position="341"/>
    </location>
</feature>
<dbReference type="PANTHER" id="PTHR43895:SF65">
    <property type="entry name" value="CBL-INTERACTING PROTEIN KINASE 21"/>
    <property type="match status" value="1"/>
</dbReference>
<evidence type="ECO:0000313" key="15">
    <source>
        <dbReference type="Proteomes" id="UP000824890"/>
    </source>
</evidence>
<feature type="region of interest" description="Disordered" evidence="11">
    <location>
        <begin position="281"/>
        <end position="317"/>
    </location>
</feature>
<keyword evidence="6" id="KW-0418">Kinase</keyword>
<organism evidence="14 15">
    <name type="scientific">Brassica napus</name>
    <name type="common">Rape</name>
    <dbReference type="NCBI Taxonomy" id="3708"/>
    <lineage>
        <taxon>Eukaryota</taxon>
        <taxon>Viridiplantae</taxon>
        <taxon>Streptophyta</taxon>
        <taxon>Embryophyta</taxon>
        <taxon>Tracheophyta</taxon>
        <taxon>Spermatophyta</taxon>
        <taxon>Magnoliopsida</taxon>
        <taxon>eudicotyledons</taxon>
        <taxon>Gunneridae</taxon>
        <taxon>Pentapetalae</taxon>
        <taxon>rosids</taxon>
        <taxon>malvids</taxon>
        <taxon>Brassicales</taxon>
        <taxon>Brassicaceae</taxon>
        <taxon>Brassiceae</taxon>
        <taxon>Brassica</taxon>
    </lineage>
</organism>
<evidence type="ECO:0000256" key="8">
    <source>
        <dbReference type="ARBA" id="ARBA00047899"/>
    </source>
</evidence>
<keyword evidence="3" id="KW-0723">Serine/threonine-protein kinase</keyword>
<dbReference type="PANTHER" id="PTHR43895">
    <property type="entry name" value="CALCIUM/CALMODULIN-DEPENDENT PROTEIN KINASE KINASE-RELATED"/>
    <property type="match status" value="1"/>
</dbReference>
<proteinExistence type="predicted"/>
<dbReference type="Pfam" id="PF00069">
    <property type="entry name" value="Pkinase"/>
    <property type="match status" value="1"/>
</dbReference>
<comment type="caution">
    <text evidence="14">The sequence shown here is derived from an EMBL/GenBank/DDBJ whole genome shotgun (WGS) entry which is preliminary data.</text>
</comment>
<evidence type="ECO:0000256" key="1">
    <source>
        <dbReference type="ARBA" id="ARBA00001936"/>
    </source>
</evidence>
<dbReference type="PROSITE" id="PS50011">
    <property type="entry name" value="PROTEIN_KINASE_DOM"/>
    <property type="match status" value="1"/>
</dbReference>
<evidence type="ECO:0000256" key="7">
    <source>
        <dbReference type="ARBA" id="ARBA00022840"/>
    </source>
</evidence>
<gene>
    <name evidence="14" type="ORF">HID58_011446</name>
</gene>
<evidence type="ECO:0000256" key="11">
    <source>
        <dbReference type="SAM" id="MobiDB-lite"/>
    </source>
</evidence>
<dbReference type="SUPFAM" id="SSF56112">
    <property type="entry name" value="Protein kinase-like (PK-like)"/>
    <property type="match status" value="1"/>
</dbReference>
<dbReference type="InterPro" id="IPR000719">
    <property type="entry name" value="Prot_kinase_dom"/>
</dbReference>
<reference evidence="14 15" key="1">
    <citation type="submission" date="2021-05" db="EMBL/GenBank/DDBJ databases">
        <title>Genome Assembly of Synthetic Allotetraploid Brassica napus Reveals Homoeologous Exchanges between Subgenomes.</title>
        <authorList>
            <person name="Davis J.T."/>
        </authorList>
    </citation>
    <scope>NUCLEOTIDE SEQUENCE [LARGE SCALE GENOMIC DNA]</scope>
    <source>
        <strain evidence="15">cv. Da-Ae</strain>
        <tissue evidence="14">Seedling</tissue>
    </source>
</reference>
<dbReference type="InterPro" id="IPR011009">
    <property type="entry name" value="Kinase-like_dom_sf"/>
</dbReference>
<evidence type="ECO:0000256" key="10">
    <source>
        <dbReference type="PROSITE-ProRule" id="PRU10141"/>
    </source>
</evidence>
<dbReference type="CDD" id="cd14663">
    <property type="entry name" value="STKc_SnRK3"/>
    <property type="match status" value="1"/>
</dbReference>
<dbReference type="Proteomes" id="UP000824890">
    <property type="component" value="Unassembled WGS sequence"/>
</dbReference>
<comment type="cofactor">
    <cofactor evidence="1">
        <name>Mn(2+)</name>
        <dbReference type="ChEBI" id="CHEBI:29035"/>
    </cofactor>
</comment>
<sequence length="478" mass="53770">MVRKHEEEVRKEMRLGKYELGRTLGEGNFGKVKFAKDTVSGQPFAVKIIDKSRISHLNFSLQIKREIRTLKMLKHPNIVRLHEVLASKTKIYMVMECVMGGELFDRIVSKGKLSETEGRKMFQQLIDGISYCHSKGVFHRDLKVRAPHLENVLLDANGHIKITDFGLSALPQHFRDDGLLHTTCGSPNYVAPEVLANRGYDGAASDIWSCGVILYVILTGCLPFDDRNLAVLYQKICKGDPPIPRWLSPGARTMVKRMLDPNPVTRITVTGIKASEWFKQDYTPSVPDDDDDKEEVDTDDDSFSVQELGSEEGKGSDSPTIINAFQLIGMSSFLDLSGFFEQEVEIPFNSVSKICPLLLTMYDKNKAMLSNSQDVSERRIRFTSNSSARDLLEKIETAVTEMGFSVQKKHAKLKVKQEETNHKGQVGLLVTAEVFEIKPSLNVVELRKSYGDSSLYRQLYERLLKDVGTSSPEQGLVT</sequence>
<name>A0ABQ8DYC4_BRANA</name>
<keyword evidence="15" id="KW-1185">Reference proteome</keyword>
<evidence type="ECO:0000259" key="12">
    <source>
        <dbReference type="PROSITE" id="PS50011"/>
    </source>
</evidence>
<dbReference type="PROSITE" id="PS00107">
    <property type="entry name" value="PROTEIN_KINASE_ATP"/>
    <property type="match status" value="1"/>
</dbReference>
<protein>
    <recommendedName>
        <fullName evidence="2">non-specific serine/threonine protein kinase</fullName>
        <ecNumber evidence="2">2.7.11.1</ecNumber>
    </recommendedName>
</protein>
<evidence type="ECO:0000256" key="4">
    <source>
        <dbReference type="ARBA" id="ARBA00022679"/>
    </source>
</evidence>
<dbReference type="CDD" id="cd12195">
    <property type="entry name" value="CIPK_C"/>
    <property type="match status" value="1"/>
</dbReference>
<keyword evidence="5 10" id="KW-0547">Nucleotide-binding</keyword>
<comment type="catalytic activity">
    <reaction evidence="9">
        <text>L-seryl-[protein] + ATP = O-phospho-L-seryl-[protein] + ADP + H(+)</text>
        <dbReference type="Rhea" id="RHEA:17989"/>
        <dbReference type="Rhea" id="RHEA-COMP:9863"/>
        <dbReference type="Rhea" id="RHEA-COMP:11604"/>
        <dbReference type="ChEBI" id="CHEBI:15378"/>
        <dbReference type="ChEBI" id="CHEBI:29999"/>
        <dbReference type="ChEBI" id="CHEBI:30616"/>
        <dbReference type="ChEBI" id="CHEBI:83421"/>
        <dbReference type="ChEBI" id="CHEBI:456216"/>
        <dbReference type="EC" id="2.7.11.1"/>
    </reaction>
</comment>